<protein>
    <submittedName>
        <fullName evidence="1">Putative lipoprotein</fullName>
    </submittedName>
</protein>
<dbReference type="HOGENOM" id="CLU_029842_0_0_6"/>
<gene>
    <name evidence="1" type="ORF">S7S_02690</name>
</gene>
<organism evidence="1 2">
    <name type="scientific">Isoalcanivorax pacificus W11-5</name>
    <dbReference type="NCBI Taxonomy" id="391936"/>
    <lineage>
        <taxon>Bacteria</taxon>
        <taxon>Pseudomonadati</taxon>
        <taxon>Pseudomonadota</taxon>
        <taxon>Gammaproteobacteria</taxon>
        <taxon>Oceanospirillales</taxon>
        <taxon>Alcanivoracaceae</taxon>
        <taxon>Isoalcanivorax</taxon>
    </lineage>
</organism>
<keyword evidence="1" id="KW-0449">Lipoprotein</keyword>
<reference evidence="1 2" key="1">
    <citation type="journal article" date="2012" name="J. Bacteriol.">
        <title>Genome sequence of an alkane-degrading bacterium, Alcanivorax pacificus type strain W11-5, isolated from deep sea sediment.</title>
        <authorList>
            <person name="Lai Q."/>
            <person name="Shao Z."/>
        </authorList>
    </citation>
    <scope>NUCLEOTIDE SEQUENCE [LARGE SCALE GENOMIC DNA]</scope>
    <source>
        <strain evidence="1 2">W11-5</strain>
    </source>
</reference>
<dbReference type="STRING" id="391936.S7S_02690"/>
<sequence>MHGFITFDFVPEKEADNGLDYERIERRPVRHVRVELLDARGEILATTLSDETGHYQFMAPADSMVKVRVASEMMLTEAPAWHVRVTDNVRDNRLYVLDGSLVSTGRRPTQRNLHAASGWDGASYASVRAAAPFAILDTFHQGVRHLASAGDIPALPYLEVRWSIDNVPAGGELSLVEIGTSFYQYVPETDTHLIYLLGSEDVDTDEYDRHVVLHEWTHFLQSALSRDDSLGGAHTRADRLDPRVAFSEGLANALAGIALADPIYHDSSGGAQAWGFRNDVRAVEQESIGWYSEGSVGSVVYRFHENSGALSPVLQPLFSDEFRESAGLATLFSYAESQMVLFPQWGAMLDLLLTENNVHGRGHLGAGETNNGDYPGALPLYKPLIANGEPAEVCITSRFGTYNGLGAEAFLYLSVPQSAAYTLLVEKVDGSARVTDPDVVVYHAGRMVFSGEGSEGDVEQLTVGLPAGEYVLNVYDASMAYWGEPLPLEHCFAVSLMQ</sequence>
<dbReference type="Proteomes" id="UP000006764">
    <property type="component" value="Chromosome"/>
</dbReference>
<evidence type="ECO:0000313" key="2">
    <source>
        <dbReference type="Proteomes" id="UP000006764"/>
    </source>
</evidence>
<evidence type="ECO:0000313" key="1">
    <source>
        <dbReference type="EMBL" id="AJD46960.1"/>
    </source>
</evidence>
<proteinExistence type="predicted"/>
<keyword evidence="2" id="KW-1185">Reference proteome</keyword>
<dbReference type="AlphaFoldDB" id="A0A0B4XJY2"/>
<dbReference type="KEGG" id="apac:S7S_02690"/>
<name>A0A0B4XJY2_9GAMM</name>
<dbReference type="EMBL" id="CP004387">
    <property type="protein sequence ID" value="AJD46960.1"/>
    <property type="molecule type" value="Genomic_DNA"/>
</dbReference>
<accession>A0A0B4XJY2</accession>